<evidence type="ECO:0000313" key="2">
    <source>
        <dbReference type="Proteomes" id="UP000005526"/>
    </source>
</evidence>
<dbReference type="Proteomes" id="UP000005526">
    <property type="component" value="Unassembled WGS sequence"/>
</dbReference>
<name>E0N7T2_NEIM3</name>
<organism evidence="1 2">
    <name type="scientific">Neisseria meningitidis serogroup B (strain ATCC 13091 / M2091)</name>
    <dbReference type="NCBI Taxonomy" id="862513"/>
    <lineage>
        <taxon>Bacteria</taxon>
        <taxon>Pseudomonadati</taxon>
        <taxon>Pseudomonadota</taxon>
        <taxon>Betaproteobacteria</taxon>
        <taxon>Neisseriales</taxon>
        <taxon>Neisseriaceae</taxon>
        <taxon>Neisseria</taxon>
    </lineage>
</organism>
<comment type="caution">
    <text evidence="1">The sequence shown here is derived from an EMBL/GenBank/DDBJ whole genome shotgun (WGS) entry which is preliminary data.</text>
</comment>
<sequence length="61" mass="7306">MSWWEFRGFWGILQRSQTAFLSERKTAISTIHTEAVQRCENRVYKLVCVLKLKDKNTMIKK</sequence>
<protein>
    <submittedName>
        <fullName evidence="1">Uncharacterized protein</fullName>
    </submittedName>
</protein>
<dbReference type="AlphaFoldDB" id="E0N7T2"/>
<dbReference type="HOGENOM" id="CLU_2917869_0_0_4"/>
<evidence type="ECO:0000313" key="1">
    <source>
        <dbReference type="EMBL" id="EFM04928.1"/>
    </source>
</evidence>
<proteinExistence type="predicted"/>
<gene>
    <name evidence="1" type="ORF">HMPREF0602_0562</name>
</gene>
<accession>E0N7T2</accession>
<dbReference type="EMBL" id="AEEF01000032">
    <property type="protein sequence ID" value="EFM04928.1"/>
    <property type="molecule type" value="Genomic_DNA"/>
</dbReference>
<reference evidence="1 2" key="1">
    <citation type="submission" date="2010-07" db="EMBL/GenBank/DDBJ databases">
        <authorList>
            <person name="Muzny D."/>
            <person name="Qin X."/>
            <person name="Deng J."/>
            <person name="Jiang H."/>
            <person name="Liu Y."/>
            <person name="Qu J."/>
            <person name="Song X.-Z."/>
            <person name="Zhang L."/>
            <person name="Thornton R."/>
            <person name="Coyle M."/>
            <person name="Francisco L."/>
            <person name="Jackson L."/>
            <person name="Javaid M."/>
            <person name="Korchina V."/>
            <person name="Kovar C."/>
            <person name="Mata R."/>
            <person name="Mathew T."/>
            <person name="Ngo R."/>
            <person name="Nguyen L."/>
            <person name="Nguyen N."/>
            <person name="Okwuonu G."/>
            <person name="Ongeri F."/>
            <person name="Pham C."/>
            <person name="Simmons D."/>
            <person name="Wilczek-Boney K."/>
            <person name="Hale W."/>
            <person name="Jakkamsetti A."/>
            <person name="Pham P."/>
            <person name="Ruth R."/>
            <person name="San Lucas F."/>
            <person name="Warren J."/>
            <person name="Zhang J."/>
            <person name="Zhao Z."/>
            <person name="Zhou C."/>
            <person name="Zhu D."/>
            <person name="Lee S."/>
            <person name="Bess C."/>
            <person name="Blankenburg K."/>
            <person name="Forbes L."/>
            <person name="Fu Q."/>
            <person name="Gubbala S."/>
            <person name="Hirani K."/>
            <person name="Jayaseelan J.C."/>
            <person name="Lara F."/>
            <person name="Munidasa M."/>
            <person name="Palculict T."/>
            <person name="Patil S."/>
            <person name="Pu L.-L."/>
            <person name="Saada N."/>
            <person name="Tang L."/>
            <person name="Weissenberger G."/>
            <person name="Zhu Y."/>
            <person name="Hemphill L."/>
            <person name="Shang Y."/>
            <person name="Youmans B."/>
            <person name="Ayvaz T."/>
            <person name="Ross M."/>
            <person name="Santibanez J."/>
            <person name="Aqrawi P."/>
            <person name="Gross S."/>
            <person name="Joshi V."/>
            <person name="Fowler G."/>
            <person name="Nazareth L."/>
            <person name="Reid J."/>
            <person name="Worley K."/>
            <person name="Petrosino J."/>
            <person name="Highlander S."/>
            <person name="Gibbs R."/>
        </authorList>
    </citation>
    <scope>NUCLEOTIDE SEQUENCE [LARGE SCALE GENOMIC DNA]</scope>
    <source>
        <strain evidence="1 2">ATCC 13091</strain>
    </source>
</reference>